<proteinExistence type="predicted"/>
<organism evidence="2 3">
    <name type="scientific">Rhynchospora pubera</name>
    <dbReference type="NCBI Taxonomy" id="906938"/>
    <lineage>
        <taxon>Eukaryota</taxon>
        <taxon>Viridiplantae</taxon>
        <taxon>Streptophyta</taxon>
        <taxon>Embryophyta</taxon>
        <taxon>Tracheophyta</taxon>
        <taxon>Spermatophyta</taxon>
        <taxon>Magnoliopsida</taxon>
        <taxon>Liliopsida</taxon>
        <taxon>Poales</taxon>
        <taxon>Cyperaceae</taxon>
        <taxon>Cyperoideae</taxon>
        <taxon>Rhynchosporeae</taxon>
        <taxon>Rhynchospora</taxon>
    </lineage>
</organism>
<dbReference type="SUPFAM" id="SSF50249">
    <property type="entry name" value="Nucleic acid-binding proteins"/>
    <property type="match status" value="2"/>
</dbReference>
<dbReference type="Pfam" id="PF08646">
    <property type="entry name" value="Rep_fac-A_C"/>
    <property type="match status" value="1"/>
</dbReference>
<dbReference type="AlphaFoldDB" id="A0AAV8DFA2"/>
<dbReference type="PANTHER" id="PTHR47165">
    <property type="entry name" value="OS03G0429900 PROTEIN"/>
    <property type="match status" value="1"/>
</dbReference>
<dbReference type="Proteomes" id="UP001140206">
    <property type="component" value="Chromosome 4"/>
</dbReference>
<feature type="domain" description="Replication factor A C-terminal" evidence="1">
    <location>
        <begin position="140"/>
        <end position="249"/>
    </location>
</feature>
<sequence length="270" mass="30789">MYLTNERGKVLDVALWGDFINKFDVAALHEQSQSSSIVIACNGLQITEYRRLYGLKTYTGTRFHVDTAIGEIADYLQKYCIPYDGRPLLLNATPEMFGRVPQAQSLLPRRDPISISLAELNSLYLDNFTETLYQFPARIIQVINPFDWHYLACTECHRKLEIEGKAFYCSECKMNRRHSIPWYRIRVQVADQTDQAQFMLLGKTGEMIVGVDSITLKAEHDVDKEKLPPALLAIVNKAYLFTVSFQGSNQDHSTHSAVTLLRAMTQSQTI</sequence>
<name>A0AAV8DFA2_9POAL</name>
<gene>
    <name evidence="2" type="ORF">LUZ62_077074</name>
</gene>
<accession>A0AAV8DFA2</accession>
<dbReference type="InterPro" id="IPR013955">
    <property type="entry name" value="Rep_factor-A_C"/>
</dbReference>
<reference evidence="2" key="1">
    <citation type="submission" date="2022-08" db="EMBL/GenBank/DDBJ databases">
        <authorList>
            <person name="Marques A."/>
        </authorList>
    </citation>
    <scope>NUCLEOTIDE SEQUENCE</scope>
    <source>
        <strain evidence="2">RhyPub2mFocal</strain>
        <tissue evidence="2">Leaves</tissue>
    </source>
</reference>
<dbReference type="EMBL" id="JAMFTS010000004">
    <property type="protein sequence ID" value="KAJ4766699.1"/>
    <property type="molecule type" value="Genomic_DNA"/>
</dbReference>
<protein>
    <recommendedName>
        <fullName evidence="1">Replication factor A C-terminal domain-containing protein</fullName>
    </recommendedName>
</protein>
<dbReference type="Gene3D" id="2.40.50.140">
    <property type="entry name" value="Nucleic acid-binding proteins"/>
    <property type="match status" value="2"/>
</dbReference>
<dbReference type="InterPro" id="IPR012340">
    <property type="entry name" value="NA-bd_OB-fold"/>
</dbReference>
<evidence type="ECO:0000259" key="1">
    <source>
        <dbReference type="Pfam" id="PF08646"/>
    </source>
</evidence>
<comment type="caution">
    <text evidence="2">The sequence shown here is derived from an EMBL/GenBank/DDBJ whole genome shotgun (WGS) entry which is preliminary data.</text>
</comment>
<keyword evidence="3" id="KW-1185">Reference proteome</keyword>
<evidence type="ECO:0000313" key="3">
    <source>
        <dbReference type="Proteomes" id="UP001140206"/>
    </source>
</evidence>
<evidence type="ECO:0000313" key="2">
    <source>
        <dbReference type="EMBL" id="KAJ4766699.1"/>
    </source>
</evidence>
<dbReference type="PANTHER" id="PTHR47165:SF4">
    <property type="entry name" value="OS03G0429900 PROTEIN"/>
    <property type="match status" value="1"/>
</dbReference>